<organism evidence="2 3">
    <name type="scientific">Sphingomonas alpina</name>
    <dbReference type="NCBI Taxonomy" id="653931"/>
    <lineage>
        <taxon>Bacteria</taxon>
        <taxon>Pseudomonadati</taxon>
        <taxon>Pseudomonadota</taxon>
        <taxon>Alphaproteobacteria</taxon>
        <taxon>Sphingomonadales</taxon>
        <taxon>Sphingomonadaceae</taxon>
        <taxon>Sphingomonas</taxon>
    </lineage>
</organism>
<name>A0A7H0LPS0_9SPHN</name>
<dbReference type="AlphaFoldDB" id="A0A7H0LPS0"/>
<evidence type="ECO:0000313" key="2">
    <source>
        <dbReference type="EMBL" id="QNQ11673.1"/>
    </source>
</evidence>
<reference evidence="2 3" key="1">
    <citation type="submission" date="2020-09" db="EMBL/GenBank/DDBJ databases">
        <title>Sphingomonas sp., a new species isolated from pork steak.</title>
        <authorList>
            <person name="Heidler von Heilborn D."/>
        </authorList>
    </citation>
    <scope>NUCLEOTIDE SEQUENCE [LARGE SCALE GENOMIC DNA]</scope>
    <source>
        <strain evidence="3">S8-3T</strain>
    </source>
</reference>
<accession>A0A7H0LPS0</accession>
<dbReference type="RefSeq" id="WP_187763978.1">
    <property type="nucleotide sequence ID" value="NZ_CP061038.1"/>
</dbReference>
<gene>
    <name evidence="2" type="ORF">H3Z74_11365</name>
</gene>
<keyword evidence="3" id="KW-1185">Reference proteome</keyword>
<proteinExistence type="predicted"/>
<dbReference type="EMBL" id="CP061038">
    <property type="protein sequence ID" value="QNQ11673.1"/>
    <property type="molecule type" value="Genomic_DNA"/>
</dbReference>
<dbReference type="KEGG" id="spap:H3Z74_11365"/>
<dbReference type="Proteomes" id="UP000516148">
    <property type="component" value="Chromosome"/>
</dbReference>
<evidence type="ECO:0008006" key="4">
    <source>
        <dbReference type="Google" id="ProtNLM"/>
    </source>
</evidence>
<evidence type="ECO:0000256" key="1">
    <source>
        <dbReference type="SAM" id="MobiDB-lite"/>
    </source>
</evidence>
<protein>
    <recommendedName>
        <fullName evidence="4">DUF2971 domain-containing protein</fullName>
    </recommendedName>
</protein>
<sequence>MAKPVSSSPAPPRIAPSSGPSPKPLRRYTSLPVLLDTLLKRRLTLVSYSAWKDANDRRSMEVYQETMHYGFVGAICLTEAPETFHHWQVFAGDTSGVCVQFDRANFEQVIAGTPHCLFAPMRYVKIDEIAKIDASDIHSLPFLKRRGFIDEAELRVVGHAVEPVTALHIDIGPAVLRQVTFSPFMHPELVASARAVIHGIPGWEKLKIIQSRLTDSERWQRALSSFPRRHGVVYGDGSSPDGGSEPG</sequence>
<evidence type="ECO:0000313" key="3">
    <source>
        <dbReference type="Proteomes" id="UP000516148"/>
    </source>
</evidence>
<feature type="compositionally biased region" description="Pro residues" evidence="1">
    <location>
        <begin position="9"/>
        <end position="23"/>
    </location>
</feature>
<feature type="region of interest" description="Disordered" evidence="1">
    <location>
        <begin position="1"/>
        <end position="25"/>
    </location>
</feature>